<dbReference type="InterPro" id="IPR006061">
    <property type="entry name" value="SBP_1_CS"/>
</dbReference>
<evidence type="ECO:0000256" key="1">
    <source>
        <dbReference type="ARBA" id="ARBA00008520"/>
    </source>
</evidence>
<dbReference type="InterPro" id="IPR006059">
    <property type="entry name" value="SBP"/>
</dbReference>
<evidence type="ECO:0000256" key="4">
    <source>
        <dbReference type="SAM" id="SignalP"/>
    </source>
</evidence>
<gene>
    <name evidence="5" type="ORF">EDC03_0921</name>
</gene>
<sequence>MSSPTPSRRLAARTLRGTALVAVLGLTLAACGGGDGSPEDVAAAVEEGGTLTVWAWDPTMEQVAADFETANPGVTVELANVGTGNDQYTALQNAISAGSGGPDVAQVEYYALPQFVLGEALADLGPLGADDLEGTYTPGPWNAVQAAGQGEGIYGLPIDSGPMALFYNAAVFEEAGVEVPTTWDEYVEAGRQIHAALPDTYITADTGDAGFATSLIWQAGGEPFTVDGTDVGIDLADEGSARFAEMWQPMIDEELLAPINPWTDEWFAALGGGQVASLVTGAWMPGNLVSGAADASGDWRVAPMPQWEEGGAATSENGGSSLAVMEASEQQELAYAFLDFAAAGDGIASRVEEGAFPATVAELESEEFLAQEPEYFGGQRINEVLAESATEVVDGWQYLPFQVYANSVFNDTVGQAYVGGTTLSEGLQSWQGDLTTYGEQQGFGTAAR</sequence>
<keyword evidence="2" id="KW-0813">Transport</keyword>
<dbReference type="OrthoDB" id="2515046at2"/>
<dbReference type="AlphaFoldDB" id="A0A3N1HQM4"/>
<dbReference type="InParanoid" id="A0A3N1HQM4"/>
<dbReference type="RefSeq" id="WP_123379023.1">
    <property type="nucleotide sequence ID" value="NZ_RJKN01000002.1"/>
</dbReference>
<evidence type="ECO:0000256" key="2">
    <source>
        <dbReference type="ARBA" id="ARBA00022448"/>
    </source>
</evidence>
<keyword evidence="3 4" id="KW-0732">Signal</keyword>
<reference evidence="5 6" key="1">
    <citation type="journal article" date="2015" name="Stand. Genomic Sci.">
        <title>Genomic Encyclopedia of Bacterial and Archaeal Type Strains, Phase III: the genomes of soil and plant-associated and newly described type strains.</title>
        <authorList>
            <person name="Whitman W.B."/>
            <person name="Woyke T."/>
            <person name="Klenk H.P."/>
            <person name="Zhou Y."/>
            <person name="Lilburn T.G."/>
            <person name="Beck B.J."/>
            <person name="De Vos P."/>
            <person name="Vandamme P."/>
            <person name="Eisen J.A."/>
            <person name="Garrity G."/>
            <person name="Hugenholtz P."/>
            <person name="Kyrpides N.C."/>
        </authorList>
    </citation>
    <scope>NUCLEOTIDE SEQUENCE [LARGE SCALE GENOMIC DNA]</scope>
    <source>
        <strain evidence="5 6">CECT 7306</strain>
    </source>
</reference>
<dbReference type="SUPFAM" id="SSF53850">
    <property type="entry name" value="Periplasmic binding protein-like II"/>
    <property type="match status" value="1"/>
</dbReference>
<proteinExistence type="inferred from homology"/>
<protein>
    <submittedName>
        <fullName evidence="5">Carbohydrate ABC transporter substrate-binding protein (CUT1 family)</fullName>
    </submittedName>
</protein>
<comment type="similarity">
    <text evidence="1">Belongs to the bacterial solute-binding protein 1 family.</text>
</comment>
<organism evidence="5 6">
    <name type="scientific">Pseudokineococcus lusitanus</name>
    <dbReference type="NCBI Taxonomy" id="763993"/>
    <lineage>
        <taxon>Bacteria</taxon>
        <taxon>Bacillati</taxon>
        <taxon>Actinomycetota</taxon>
        <taxon>Actinomycetes</taxon>
        <taxon>Kineosporiales</taxon>
        <taxon>Kineosporiaceae</taxon>
        <taxon>Pseudokineococcus</taxon>
    </lineage>
</organism>
<dbReference type="PROSITE" id="PS01037">
    <property type="entry name" value="SBP_BACTERIAL_1"/>
    <property type="match status" value="1"/>
</dbReference>
<dbReference type="CDD" id="cd13585">
    <property type="entry name" value="PBP2_TMBP_like"/>
    <property type="match status" value="1"/>
</dbReference>
<accession>A0A3N1HQM4</accession>
<evidence type="ECO:0000313" key="5">
    <source>
        <dbReference type="EMBL" id="ROP44791.1"/>
    </source>
</evidence>
<keyword evidence="6" id="KW-1185">Reference proteome</keyword>
<dbReference type="GO" id="GO:0055085">
    <property type="term" value="P:transmembrane transport"/>
    <property type="evidence" value="ECO:0007669"/>
    <property type="project" value="InterPro"/>
</dbReference>
<dbReference type="PANTHER" id="PTHR43649">
    <property type="entry name" value="ARABINOSE-BINDING PROTEIN-RELATED"/>
    <property type="match status" value="1"/>
</dbReference>
<dbReference type="Gene3D" id="3.40.190.10">
    <property type="entry name" value="Periplasmic binding protein-like II"/>
    <property type="match status" value="1"/>
</dbReference>
<feature type="signal peptide" evidence="4">
    <location>
        <begin position="1"/>
        <end position="32"/>
    </location>
</feature>
<dbReference type="InterPro" id="IPR050490">
    <property type="entry name" value="Bact_solute-bd_prot1"/>
</dbReference>
<dbReference type="Proteomes" id="UP000276232">
    <property type="component" value="Unassembled WGS sequence"/>
</dbReference>
<evidence type="ECO:0000313" key="6">
    <source>
        <dbReference type="Proteomes" id="UP000276232"/>
    </source>
</evidence>
<name>A0A3N1HQM4_9ACTN</name>
<evidence type="ECO:0000256" key="3">
    <source>
        <dbReference type="ARBA" id="ARBA00022729"/>
    </source>
</evidence>
<comment type="caution">
    <text evidence="5">The sequence shown here is derived from an EMBL/GenBank/DDBJ whole genome shotgun (WGS) entry which is preliminary data.</text>
</comment>
<feature type="chain" id="PRO_5038354833" evidence="4">
    <location>
        <begin position="33"/>
        <end position="448"/>
    </location>
</feature>
<dbReference type="PANTHER" id="PTHR43649:SF14">
    <property type="entry name" value="BLR3389 PROTEIN"/>
    <property type="match status" value="1"/>
</dbReference>
<dbReference type="EMBL" id="RJKN01000002">
    <property type="protein sequence ID" value="ROP44791.1"/>
    <property type="molecule type" value="Genomic_DNA"/>
</dbReference>
<dbReference type="Pfam" id="PF01547">
    <property type="entry name" value="SBP_bac_1"/>
    <property type="match status" value="1"/>
</dbReference>